<sequence length="144" mass="16019">MSLYNFSYFVHVIGVVLWIGSFVSFWFLLRTAVKQDSYEGIGNAIRKNVNAVILPAAVLVVVSGSYMIMTFNRDSMPLYFSLMEMGGTMVILLSIIALSIISRKITKAVDEAKKLALYSYYRMTLLLSSVLGAAVVFIVALRLT</sequence>
<keyword evidence="1" id="KW-1133">Transmembrane helix</keyword>
<gene>
    <name evidence="2" type="ORF">IEO70_12075</name>
</gene>
<evidence type="ECO:0000313" key="2">
    <source>
        <dbReference type="EMBL" id="MBD3109098.1"/>
    </source>
</evidence>
<reference evidence="2" key="1">
    <citation type="submission" date="2020-09" db="EMBL/GenBank/DDBJ databases">
        <title>Bacillus faecalis sp. nov., a moderately halophilic bacterium isolated from cow faeces.</title>
        <authorList>
            <person name="Jiang L."/>
            <person name="Lee J."/>
        </authorList>
    </citation>
    <scope>NUCLEOTIDE SEQUENCE</scope>
    <source>
        <strain evidence="2">AGMB 02131</strain>
    </source>
</reference>
<dbReference type="EMBL" id="JACXSI010000027">
    <property type="protein sequence ID" value="MBD3109098.1"/>
    <property type="molecule type" value="Genomic_DNA"/>
</dbReference>
<protein>
    <recommendedName>
        <fullName evidence="4">Copper resistance protein D domain-containing protein</fullName>
    </recommendedName>
</protein>
<feature type="transmembrane region" description="Helical" evidence="1">
    <location>
        <begin position="6"/>
        <end position="29"/>
    </location>
</feature>
<dbReference type="AlphaFoldDB" id="A0A927CWK4"/>
<evidence type="ECO:0000313" key="3">
    <source>
        <dbReference type="Proteomes" id="UP000602076"/>
    </source>
</evidence>
<keyword evidence="1" id="KW-0472">Membrane</keyword>
<keyword evidence="3" id="KW-1185">Reference proteome</keyword>
<dbReference type="Proteomes" id="UP000602076">
    <property type="component" value="Unassembled WGS sequence"/>
</dbReference>
<feature type="transmembrane region" description="Helical" evidence="1">
    <location>
        <begin position="123"/>
        <end position="143"/>
    </location>
</feature>
<name>A0A927CWK4_9BACI</name>
<proteinExistence type="predicted"/>
<dbReference type="RefSeq" id="WP_190998638.1">
    <property type="nucleotide sequence ID" value="NZ_JACXSI010000027.1"/>
</dbReference>
<keyword evidence="1" id="KW-0812">Transmembrane</keyword>
<organism evidence="2 3">
    <name type="scientific">Peribacillus faecalis</name>
    <dbReference type="NCBI Taxonomy" id="2772559"/>
    <lineage>
        <taxon>Bacteria</taxon>
        <taxon>Bacillati</taxon>
        <taxon>Bacillota</taxon>
        <taxon>Bacilli</taxon>
        <taxon>Bacillales</taxon>
        <taxon>Bacillaceae</taxon>
        <taxon>Peribacillus</taxon>
    </lineage>
</organism>
<accession>A0A927CWK4</accession>
<evidence type="ECO:0000256" key="1">
    <source>
        <dbReference type="SAM" id="Phobius"/>
    </source>
</evidence>
<comment type="caution">
    <text evidence="2">The sequence shown here is derived from an EMBL/GenBank/DDBJ whole genome shotgun (WGS) entry which is preliminary data.</text>
</comment>
<feature type="transmembrane region" description="Helical" evidence="1">
    <location>
        <begin position="80"/>
        <end position="102"/>
    </location>
</feature>
<feature type="transmembrane region" description="Helical" evidence="1">
    <location>
        <begin position="49"/>
        <end position="68"/>
    </location>
</feature>
<evidence type="ECO:0008006" key="4">
    <source>
        <dbReference type="Google" id="ProtNLM"/>
    </source>
</evidence>